<keyword evidence="2" id="KW-0539">Nucleus</keyword>
<dbReference type="PROSITE" id="PS50966">
    <property type="entry name" value="ZF_SWIM"/>
    <property type="match status" value="1"/>
</dbReference>
<sequence>MPQPPPPLVGDHVDSPPPTSFLPENSSQISTPTRMEDGEQEKNVKQNEEFVKDYTPCVGMEFESEKAAFEFYNNYAGIIGFSVRNRYGFKSRKDGVWISRKFVCNKEGERQKDKRYLVVEHPKKETRTKCLAFMYVSLSRETSKWSVKSFEENHNHLLHIPETVHMMKSNRKILEAQAISIEIAADCGLSLKESHNLLSAQHLGHLYNCDDSNFGNELNTCIFGYEDENELRAAWISLIKKYKLEDNLWMSKTWELREKWAHVYLKWSFTAGMRSTQLSESLNAKIKKCLKSDLNIVQFFTQFDTVIVEKRYEEFKAIYNSREKLQRLVLKESPLLIQVAQLYTPPLFDLFHGGLDTSLRCKVKRCHESEGQFSCVITMYKKDVEYLVEGSFEIDEFGDNICRDVCCTCRKFESFGILCCHAIKGLDRVGIMEIPESYILGRWRLNAKDCPLEKGKSRVVENDPKLLKAARFRILCPKMVKLATRSCEAQEAYEFVEESLEYMCGKVANILLGEGEGAGGSIEVETQELEKVDPQFARVKGLKKKKGLQIKGRRRLKPWFEKGRKRKKKVVSQSTHLDEHIDHNATTTIVHDSFVTQRMDVEIPYVPQMMSSEVNCHSIPSSSQASYNPQTSQVTPIDLASHSSKGYSLLDDDSFLELLSFSKDPKHK</sequence>
<organism evidence="5 6">
    <name type="scientific">Rhododendron griersonianum</name>
    <dbReference type="NCBI Taxonomy" id="479676"/>
    <lineage>
        <taxon>Eukaryota</taxon>
        <taxon>Viridiplantae</taxon>
        <taxon>Streptophyta</taxon>
        <taxon>Embryophyta</taxon>
        <taxon>Tracheophyta</taxon>
        <taxon>Spermatophyta</taxon>
        <taxon>Magnoliopsida</taxon>
        <taxon>eudicotyledons</taxon>
        <taxon>Gunneridae</taxon>
        <taxon>Pentapetalae</taxon>
        <taxon>asterids</taxon>
        <taxon>Ericales</taxon>
        <taxon>Ericaceae</taxon>
        <taxon>Ericoideae</taxon>
        <taxon>Rhodoreae</taxon>
        <taxon>Rhododendron</taxon>
    </lineage>
</organism>
<proteinExistence type="inferred from homology"/>
<dbReference type="GO" id="GO:0008270">
    <property type="term" value="F:zinc ion binding"/>
    <property type="evidence" value="ECO:0007669"/>
    <property type="project" value="UniProtKB-UniRule"/>
</dbReference>
<keyword evidence="1 2" id="KW-0863">Zinc-finger</keyword>
<feature type="region of interest" description="Disordered" evidence="3">
    <location>
        <begin position="1"/>
        <end position="45"/>
    </location>
</feature>
<feature type="domain" description="SWIM-type" evidence="4">
    <location>
        <begin position="392"/>
        <end position="430"/>
    </location>
</feature>
<dbReference type="GO" id="GO:0006355">
    <property type="term" value="P:regulation of DNA-templated transcription"/>
    <property type="evidence" value="ECO:0007669"/>
    <property type="project" value="UniProtKB-UniRule"/>
</dbReference>
<comment type="similarity">
    <text evidence="2">Belongs to the FHY3/FAR1 family.</text>
</comment>
<evidence type="ECO:0000256" key="2">
    <source>
        <dbReference type="RuleBase" id="RU367018"/>
    </source>
</evidence>
<evidence type="ECO:0000313" key="5">
    <source>
        <dbReference type="EMBL" id="KAG5531476.1"/>
    </source>
</evidence>
<comment type="caution">
    <text evidence="5">The sequence shown here is derived from an EMBL/GenBank/DDBJ whole genome shotgun (WGS) entry which is preliminary data.</text>
</comment>
<dbReference type="GO" id="GO:0005634">
    <property type="term" value="C:nucleus"/>
    <property type="evidence" value="ECO:0007669"/>
    <property type="project" value="UniProtKB-SubCell"/>
</dbReference>
<dbReference type="PANTHER" id="PTHR31669:SF281">
    <property type="entry name" value="PROTEIN FAR1-RELATED SEQUENCE"/>
    <property type="match status" value="1"/>
</dbReference>
<dbReference type="InterPro" id="IPR004330">
    <property type="entry name" value="FAR1_DNA_bnd_dom"/>
</dbReference>
<dbReference type="EMBL" id="JACTNZ010000009">
    <property type="protein sequence ID" value="KAG5531476.1"/>
    <property type="molecule type" value="Genomic_DNA"/>
</dbReference>
<comment type="subcellular location">
    <subcellularLocation>
        <location evidence="2">Nucleus</location>
    </subcellularLocation>
</comment>
<comment type="function">
    <text evidence="2">Putative transcription activator involved in regulating light control of development.</text>
</comment>
<dbReference type="InterPro" id="IPR007527">
    <property type="entry name" value="Znf_SWIM"/>
</dbReference>
<reference evidence="5" key="1">
    <citation type="submission" date="2020-08" db="EMBL/GenBank/DDBJ databases">
        <title>Plant Genome Project.</title>
        <authorList>
            <person name="Zhang R.-G."/>
        </authorList>
    </citation>
    <scope>NUCLEOTIDE SEQUENCE</scope>
    <source>
        <strain evidence="5">WSP0</strain>
        <tissue evidence="5">Leaf</tissue>
    </source>
</reference>
<feature type="compositionally biased region" description="Basic and acidic residues" evidence="3">
    <location>
        <begin position="34"/>
        <end position="45"/>
    </location>
</feature>
<evidence type="ECO:0000256" key="1">
    <source>
        <dbReference type="PROSITE-ProRule" id="PRU00325"/>
    </source>
</evidence>
<feature type="compositionally biased region" description="Polar residues" evidence="3">
    <location>
        <begin position="22"/>
        <end position="33"/>
    </location>
</feature>
<evidence type="ECO:0000313" key="6">
    <source>
        <dbReference type="Proteomes" id="UP000823749"/>
    </source>
</evidence>
<dbReference type="Pfam" id="PF03101">
    <property type="entry name" value="FAR1"/>
    <property type="match status" value="1"/>
</dbReference>
<accession>A0AAV6IRX9</accession>
<dbReference type="Proteomes" id="UP000823749">
    <property type="component" value="Chromosome 9"/>
</dbReference>
<dbReference type="InterPro" id="IPR031052">
    <property type="entry name" value="FHY3/FAR1"/>
</dbReference>
<keyword evidence="6" id="KW-1185">Reference proteome</keyword>
<name>A0AAV6IRX9_9ERIC</name>
<protein>
    <recommendedName>
        <fullName evidence="2">Protein FAR1-RELATED SEQUENCE</fullName>
    </recommendedName>
</protein>
<evidence type="ECO:0000256" key="3">
    <source>
        <dbReference type="SAM" id="MobiDB-lite"/>
    </source>
</evidence>
<dbReference type="PANTHER" id="PTHR31669">
    <property type="entry name" value="PROTEIN FAR1-RELATED SEQUENCE 10-RELATED"/>
    <property type="match status" value="1"/>
</dbReference>
<evidence type="ECO:0000259" key="4">
    <source>
        <dbReference type="PROSITE" id="PS50966"/>
    </source>
</evidence>
<dbReference type="AlphaFoldDB" id="A0AAV6IRX9"/>
<gene>
    <name evidence="5" type="ORF">RHGRI_026185</name>
</gene>
<keyword evidence="2" id="KW-0479">Metal-binding</keyword>
<keyword evidence="2" id="KW-0862">Zinc</keyword>